<keyword evidence="1" id="KW-0812">Transmembrane</keyword>
<dbReference type="EMBL" id="GGEC01090294">
    <property type="protein sequence ID" value="MBX70778.1"/>
    <property type="molecule type" value="Transcribed_RNA"/>
</dbReference>
<accession>A0A2P2QV06</accession>
<feature type="transmembrane region" description="Helical" evidence="1">
    <location>
        <begin position="12"/>
        <end position="34"/>
    </location>
</feature>
<protein>
    <submittedName>
        <fullName evidence="2">Uncharacterized protein</fullName>
    </submittedName>
</protein>
<evidence type="ECO:0000256" key="1">
    <source>
        <dbReference type="SAM" id="Phobius"/>
    </source>
</evidence>
<proteinExistence type="predicted"/>
<dbReference type="AlphaFoldDB" id="A0A2P2QV06"/>
<evidence type="ECO:0000313" key="2">
    <source>
        <dbReference type="EMBL" id="MBX70778.1"/>
    </source>
</evidence>
<organism evidence="2">
    <name type="scientific">Rhizophora mucronata</name>
    <name type="common">Asiatic mangrove</name>
    <dbReference type="NCBI Taxonomy" id="61149"/>
    <lineage>
        <taxon>Eukaryota</taxon>
        <taxon>Viridiplantae</taxon>
        <taxon>Streptophyta</taxon>
        <taxon>Embryophyta</taxon>
        <taxon>Tracheophyta</taxon>
        <taxon>Spermatophyta</taxon>
        <taxon>Magnoliopsida</taxon>
        <taxon>eudicotyledons</taxon>
        <taxon>Gunneridae</taxon>
        <taxon>Pentapetalae</taxon>
        <taxon>rosids</taxon>
        <taxon>fabids</taxon>
        <taxon>Malpighiales</taxon>
        <taxon>Rhizophoraceae</taxon>
        <taxon>Rhizophora</taxon>
    </lineage>
</organism>
<name>A0A2P2QV06_RHIMU</name>
<keyword evidence="1" id="KW-1133">Transmembrane helix</keyword>
<sequence length="54" mass="6292">MPPLFPLRNSKLQSVTHLVHMLSPVFFLLSFSYFGRTNAPRVDYHFIGSLRLSR</sequence>
<keyword evidence="1" id="KW-0472">Membrane</keyword>
<reference evidence="2" key="1">
    <citation type="submission" date="2018-02" db="EMBL/GenBank/DDBJ databases">
        <title>Rhizophora mucronata_Transcriptome.</title>
        <authorList>
            <person name="Meera S.P."/>
            <person name="Sreeshan A."/>
            <person name="Augustine A."/>
        </authorList>
    </citation>
    <scope>NUCLEOTIDE SEQUENCE</scope>
    <source>
        <tissue evidence="2">Leaf</tissue>
    </source>
</reference>